<organism evidence="2 3">
    <name type="scientific">Brachionus plicatilis</name>
    <name type="common">Marine rotifer</name>
    <name type="synonym">Brachionus muelleri</name>
    <dbReference type="NCBI Taxonomy" id="10195"/>
    <lineage>
        <taxon>Eukaryota</taxon>
        <taxon>Metazoa</taxon>
        <taxon>Spiralia</taxon>
        <taxon>Gnathifera</taxon>
        <taxon>Rotifera</taxon>
        <taxon>Eurotatoria</taxon>
        <taxon>Monogononta</taxon>
        <taxon>Pseudotrocha</taxon>
        <taxon>Ploima</taxon>
        <taxon>Brachionidae</taxon>
        <taxon>Brachionus</taxon>
    </lineage>
</organism>
<feature type="region of interest" description="Disordered" evidence="1">
    <location>
        <begin position="1"/>
        <end position="32"/>
    </location>
</feature>
<comment type="caution">
    <text evidence="2">The sequence shown here is derived from an EMBL/GenBank/DDBJ whole genome shotgun (WGS) entry which is preliminary data.</text>
</comment>
<dbReference type="AlphaFoldDB" id="A0A3M7QSN3"/>
<sequence length="70" mass="8362">MSHNLHLLLTEERRNDTEDDVDSPTPKRRRGENLPYDLFKTYESKTLFCQLMHLNIKPSEKIIFQKTKLS</sequence>
<protein>
    <submittedName>
        <fullName evidence="2">Uncharacterized protein</fullName>
    </submittedName>
</protein>
<accession>A0A3M7QSN3</accession>
<name>A0A3M7QSN3_BRAPC</name>
<evidence type="ECO:0000313" key="2">
    <source>
        <dbReference type="EMBL" id="RNA14447.1"/>
    </source>
</evidence>
<gene>
    <name evidence="2" type="ORF">BpHYR1_011149</name>
</gene>
<dbReference type="Proteomes" id="UP000276133">
    <property type="component" value="Unassembled WGS sequence"/>
</dbReference>
<dbReference type="EMBL" id="REGN01005187">
    <property type="protein sequence ID" value="RNA14447.1"/>
    <property type="molecule type" value="Genomic_DNA"/>
</dbReference>
<proteinExistence type="predicted"/>
<keyword evidence="3" id="KW-1185">Reference proteome</keyword>
<reference evidence="2 3" key="1">
    <citation type="journal article" date="2018" name="Sci. Rep.">
        <title>Genomic signatures of local adaptation to the degree of environmental predictability in rotifers.</title>
        <authorList>
            <person name="Franch-Gras L."/>
            <person name="Hahn C."/>
            <person name="Garcia-Roger E.M."/>
            <person name="Carmona M.J."/>
            <person name="Serra M."/>
            <person name="Gomez A."/>
        </authorList>
    </citation>
    <scope>NUCLEOTIDE SEQUENCE [LARGE SCALE GENOMIC DNA]</scope>
    <source>
        <strain evidence="2">HYR1</strain>
    </source>
</reference>
<evidence type="ECO:0000256" key="1">
    <source>
        <dbReference type="SAM" id="MobiDB-lite"/>
    </source>
</evidence>
<evidence type="ECO:0000313" key="3">
    <source>
        <dbReference type="Proteomes" id="UP000276133"/>
    </source>
</evidence>